<comment type="subcellular location">
    <subcellularLocation>
        <location evidence="7">Cytoplasm</location>
    </subcellularLocation>
</comment>
<dbReference type="EC" id="6.1.1.21" evidence="7"/>
<protein>
    <recommendedName>
        <fullName evidence="7">Histidine--tRNA ligase</fullName>
        <ecNumber evidence="7">6.1.1.21</ecNumber>
    </recommendedName>
    <alternativeName>
        <fullName evidence="7">Histidyl-tRNA synthetase</fullName>
        <shortName evidence="7">HisRS</shortName>
    </alternativeName>
</protein>
<dbReference type="InterPro" id="IPR036621">
    <property type="entry name" value="Anticodon-bd_dom_sf"/>
</dbReference>
<dbReference type="HAMAP" id="MF_00127">
    <property type="entry name" value="His_tRNA_synth"/>
    <property type="match status" value="1"/>
</dbReference>
<accession>A0A1F4ZDB5</accession>
<dbReference type="SUPFAM" id="SSF55681">
    <property type="entry name" value="Class II aaRS and biotin synthetases"/>
    <property type="match status" value="1"/>
</dbReference>
<feature type="domain" description="Aminoacyl-transfer RNA synthetases class-II family profile" evidence="9">
    <location>
        <begin position="29"/>
        <end position="319"/>
    </location>
</feature>
<keyword evidence="7 10" id="KW-0436">Ligase</keyword>
<dbReference type="InterPro" id="IPR015807">
    <property type="entry name" value="His-tRNA-ligase"/>
</dbReference>
<dbReference type="GO" id="GO:0005524">
    <property type="term" value="F:ATP binding"/>
    <property type="evidence" value="ECO:0007669"/>
    <property type="project" value="UniProtKB-UniRule"/>
</dbReference>
<dbReference type="InterPro" id="IPR041715">
    <property type="entry name" value="HisRS-like_core"/>
</dbReference>
<dbReference type="GO" id="GO:0006427">
    <property type="term" value="P:histidyl-tRNA aminoacylation"/>
    <property type="evidence" value="ECO:0007669"/>
    <property type="project" value="UniProtKB-UniRule"/>
</dbReference>
<dbReference type="NCBIfam" id="TIGR00442">
    <property type="entry name" value="hisS"/>
    <property type="match status" value="1"/>
</dbReference>
<keyword evidence="4 7" id="KW-0648">Protein biosynthesis</keyword>
<evidence type="ECO:0000313" key="10">
    <source>
        <dbReference type="EMBL" id="OGD03717.1"/>
    </source>
</evidence>
<dbReference type="PROSITE" id="PS50862">
    <property type="entry name" value="AA_TRNA_LIGASE_II"/>
    <property type="match status" value="1"/>
</dbReference>
<feature type="binding site" evidence="8">
    <location>
        <position position="121"/>
    </location>
    <ligand>
        <name>L-histidine</name>
        <dbReference type="ChEBI" id="CHEBI:57595"/>
    </ligand>
</feature>
<dbReference type="SUPFAM" id="SSF52954">
    <property type="entry name" value="Class II aaRS ABD-related"/>
    <property type="match status" value="1"/>
</dbReference>
<dbReference type="PIRSF" id="PIRSF001549">
    <property type="entry name" value="His-tRNA_synth"/>
    <property type="match status" value="1"/>
</dbReference>
<evidence type="ECO:0000256" key="5">
    <source>
        <dbReference type="ARBA" id="ARBA00023146"/>
    </source>
</evidence>
<dbReference type="Proteomes" id="UP000177080">
    <property type="component" value="Unassembled WGS sequence"/>
</dbReference>
<keyword evidence="7" id="KW-0963">Cytoplasm</keyword>
<dbReference type="Gene3D" id="3.30.930.10">
    <property type="entry name" value="Bira Bifunctional Protein, Domain 2"/>
    <property type="match status" value="1"/>
</dbReference>
<proteinExistence type="inferred from homology"/>
<dbReference type="GO" id="GO:0005737">
    <property type="term" value="C:cytoplasm"/>
    <property type="evidence" value="ECO:0007669"/>
    <property type="project" value="UniProtKB-SubCell"/>
</dbReference>
<evidence type="ECO:0000256" key="2">
    <source>
        <dbReference type="ARBA" id="ARBA00022741"/>
    </source>
</evidence>
<keyword evidence="3 7" id="KW-0067">ATP-binding</keyword>
<dbReference type="PANTHER" id="PTHR11476">
    <property type="entry name" value="HISTIDYL-TRNA SYNTHETASE"/>
    <property type="match status" value="1"/>
</dbReference>
<dbReference type="AlphaFoldDB" id="A0A1F4ZDB5"/>
<evidence type="ECO:0000256" key="8">
    <source>
        <dbReference type="PIRSR" id="PIRSR001549-1"/>
    </source>
</evidence>
<dbReference type="STRING" id="1797259.A2989_03485"/>
<dbReference type="FunFam" id="3.40.50.800:FF:000012">
    <property type="entry name" value="Histidine--tRNA ligase, cytoplasmic"/>
    <property type="match status" value="1"/>
</dbReference>
<comment type="caution">
    <text evidence="10">The sequence shown here is derived from an EMBL/GenBank/DDBJ whole genome shotgun (WGS) entry which is preliminary data.</text>
</comment>
<organism evidence="10 11">
    <name type="scientific">Candidatus Amesbacteria bacterium RIFCSPLOWO2_01_FULL_48_25</name>
    <dbReference type="NCBI Taxonomy" id="1797259"/>
    <lineage>
        <taxon>Bacteria</taxon>
        <taxon>Candidatus Amesiibacteriota</taxon>
    </lineage>
</organism>
<evidence type="ECO:0000256" key="7">
    <source>
        <dbReference type="HAMAP-Rule" id="MF_00127"/>
    </source>
</evidence>
<comment type="catalytic activity">
    <reaction evidence="6 7">
        <text>tRNA(His) + L-histidine + ATP = L-histidyl-tRNA(His) + AMP + diphosphate + H(+)</text>
        <dbReference type="Rhea" id="RHEA:17313"/>
        <dbReference type="Rhea" id="RHEA-COMP:9665"/>
        <dbReference type="Rhea" id="RHEA-COMP:9689"/>
        <dbReference type="ChEBI" id="CHEBI:15378"/>
        <dbReference type="ChEBI" id="CHEBI:30616"/>
        <dbReference type="ChEBI" id="CHEBI:33019"/>
        <dbReference type="ChEBI" id="CHEBI:57595"/>
        <dbReference type="ChEBI" id="CHEBI:78442"/>
        <dbReference type="ChEBI" id="CHEBI:78527"/>
        <dbReference type="ChEBI" id="CHEBI:456215"/>
        <dbReference type="EC" id="6.1.1.21"/>
    </reaction>
</comment>
<gene>
    <name evidence="7" type="primary">hisS</name>
    <name evidence="10" type="ORF">A2989_03485</name>
</gene>
<dbReference type="Pfam" id="PF03129">
    <property type="entry name" value="HGTP_anticodon"/>
    <property type="match status" value="1"/>
</dbReference>
<feature type="binding site" evidence="8">
    <location>
        <position position="125"/>
    </location>
    <ligand>
        <name>L-histidine</name>
        <dbReference type="ChEBI" id="CHEBI:57595"/>
    </ligand>
</feature>
<reference evidence="10 11" key="1">
    <citation type="journal article" date="2016" name="Nat. Commun.">
        <title>Thousands of microbial genomes shed light on interconnected biogeochemical processes in an aquifer system.</title>
        <authorList>
            <person name="Anantharaman K."/>
            <person name="Brown C.T."/>
            <person name="Hug L.A."/>
            <person name="Sharon I."/>
            <person name="Castelle C.J."/>
            <person name="Probst A.J."/>
            <person name="Thomas B.C."/>
            <person name="Singh A."/>
            <person name="Wilkins M.J."/>
            <person name="Karaoz U."/>
            <person name="Brodie E.L."/>
            <person name="Williams K.H."/>
            <person name="Hubbard S.S."/>
            <person name="Banfield J.F."/>
        </authorList>
    </citation>
    <scope>NUCLEOTIDE SEQUENCE [LARGE SCALE GENOMIC DNA]</scope>
</reference>
<dbReference type="EMBL" id="MEXN01000005">
    <property type="protein sequence ID" value="OGD03717.1"/>
    <property type="molecule type" value="Genomic_DNA"/>
</dbReference>
<dbReference type="GO" id="GO:0004821">
    <property type="term" value="F:histidine-tRNA ligase activity"/>
    <property type="evidence" value="ECO:0007669"/>
    <property type="project" value="UniProtKB-UniRule"/>
</dbReference>
<dbReference type="InterPro" id="IPR004154">
    <property type="entry name" value="Anticodon-bd"/>
</dbReference>
<dbReference type="CDD" id="cd00773">
    <property type="entry name" value="HisRS-like_core"/>
    <property type="match status" value="1"/>
</dbReference>
<dbReference type="Pfam" id="PF13393">
    <property type="entry name" value="tRNA-synt_His"/>
    <property type="match status" value="1"/>
</dbReference>
<evidence type="ECO:0000256" key="6">
    <source>
        <dbReference type="ARBA" id="ARBA00047639"/>
    </source>
</evidence>
<feature type="binding site" evidence="8">
    <location>
        <position position="107"/>
    </location>
    <ligand>
        <name>L-histidine</name>
        <dbReference type="ChEBI" id="CHEBI:57595"/>
    </ligand>
</feature>
<evidence type="ECO:0000313" key="11">
    <source>
        <dbReference type="Proteomes" id="UP000177080"/>
    </source>
</evidence>
<dbReference type="PANTHER" id="PTHR11476:SF7">
    <property type="entry name" value="HISTIDINE--TRNA LIGASE"/>
    <property type="match status" value="1"/>
</dbReference>
<evidence type="ECO:0000259" key="9">
    <source>
        <dbReference type="PROSITE" id="PS50862"/>
    </source>
</evidence>
<keyword evidence="5 7" id="KW-0030">Aminoacyl-tRNA synthetase</keyword>
<dbReference type="InterPro" id="IPR045864">
    <property type="entry name" value="aa-tRNA-synth_II/BPL/LPL"/>
</dbReference>
<evidence type="ECO:0000256" key="1">
    <source>
        <dbReference type="ARBA" id="ARBA00008226"/>
    </source>
</evidence>
<dbReference type="Gene3D" id="3.40.50.800">
    <property type="entry name" value="Anticodon-binding domain"/>
    <property type="match status" value="1"/>
</dbReference>
<dbReference type="InterPro" id="IPR006195">
    <property type="entry name" value="aa-tRNA-synth_II"/>
</dbReference>
<dbReference type="InterPro" id="IPR004516">
    <property type="entry name" value="HisRS/HisZ"/>
</dbReference>
<sequence>MTTQTLKGFRDFLPPQAAARQWLKGQMIKVFEKWGYEPLETPTLESYELFKGEIGEDEKLFYKFKDLGDREIMLRYDQTVPTCRVIGQYFNQLTFPFRRYQIQSNFRAEKPQAGRYREFVQADVDIFGVASPLADAETIAISLDLYKSLGFKQVVAVVNNRDLMKDIPYAAISAIDKLDKIGSDGVISSMISKGITPDLAQKYFDQVRNIQPDETINTIFDYLKNAGFPPDWYRFQPTLARAFSYSQGPIWEIVIPEYSSGSVGGGERYDALVERITGQKIPGTGIAFGFDRTLEAAEKLGLVPQFKTPTQVLVTVFSPELLNNSLSLSQSLRSQNINTELYPDPNIKLDKQLKYASAKGIPYVAILGPEEIEKGTVTLKNMATGEQKTLSQNYLVIELAQLSQSQ</sequence>
<feature type="binding site" evidence="8">
    <location>
        <begin position="77"/>
        <end position="79"/>
    </location>
    <ligand>
        <name>L-histidine</name>
        <dbReference type="ChEBI" id="CHEBI:57595"/>
    </ligand>
</feature>
<evidence type="ECO:0000256" key="3">
    <source>
        <dbReference type="ARBA" id="ARBA00022840"/>
    </source>
</evidence>
<comment type="subunit">
    <text evidence="7">Homodimer.</text>
</comment>
<keyword evidence="2 7" id="KW-0547">Nucleotide-binding</keyword>
<name>A0A1F4ZDB5_9BACT</name>
<comment type="similarity">
    <text evidence="1 7">Belongs to the class-II aminoacyl-tRNA synthetase family.</text>
</comment>
<feature type="binding site" evidence="8">
    <location>
        <position position="241"/>
    </location>
    <ligand>
        <name>L-histidine</name>
        <dbReference type="ChEBI" id="CHEBI:57595"/>
    </ligand>
</feature>
<evidence type="ECO:0000256" key="4">
    <source>
        <dbReference type="ARBA" id="ARBA00022917"/>
    </source>
</evidence>